<protein>
    <submittedName>
        <fullName evidence="4">SDR family oxidoreductase</fullName>
    </submittedName>
</protein>
<keyword evidence="5" id="KW-1185">Reference proteome</keyword>
<keyword evidence="2" id="KW-0560">Oxidoreductase</keyword>
<dbReference type="InterPro" id="IPR036291">
    <property type="entry name" value="NAD(P)-bd_dom_sf"/>
</dbReference>
<comment type="caution">
    <text evidence="4">The sequence shown here is derived from an EMBL/GenBank/DDBJ whole genome shotgun (WGS) entry which is preliminary data.</text>
</comment>
<dbReference type="SUPFAM" id="SSF51735">
    <property type="entry name" value="NAD(P)-binding Rossmann-fold domains"/>
    <property type="match status" value="1"/>
</dbReference>
<gene>
    <name evidence="4" type="ORF">EU555_11555</name>
</gene>
<comment type="similarity">
    <text evidence="1">Belongs to the short-chain dehydrogenases/reductases (SDR) family.</text>
</comment>
<evidence type="ECO:0000313" key="4">
    <source>
        <dbReference type="EMBL" id="TGD99890.1"/>
    </source>
</evidence>
<name>A0A4Z0NSK1_9HYPH</name>
<dbReference type="PANTHER" id="PTHR48107:SF16">
    <property type="entry name" value="NADPH-DEPENDENT ALDEHYDE REDUCTASE 1, CHLOROPLASTIC"/>
    <property type="match status" value="1"/>
</dbReference>
<reference evidence="4 5" key="1">
    <citation type="submission" date="2019-04" db="EMBL/GenBank/DDBJ databases">
        <authorList>
            <person name="Feng G."/>
            <person name="Zhu H."/>
        </authorList>
    </citation>
    <scope>NUCLEOTIDE SEQUENCE [LARGE SCALE GENOMIC DNA]</scope>
    <source>
        <strain evidence="4 5">6HR-1</strain>
    </source>
</reference>
<dbReference type="AlphaFoldDB" id="A0A4Z0NSK1"/>
<feature type="compositionally biased region" description="Basic and acidic residues" evidence="3">
    <location>
        <begin position="31"/>
        <end position="42"/>
    </location>
</feature>
<proteinExistence type="inferred from homology"/>
<dbReference type="EMBL" id="SRLB01000007">
    <property type="protein sequence ID" value="TGD99890.1"/>
    <property type="molecule type" value="Genomic_DNA"/>
</dbReference>
<evidence type="ECO:0000256" key="2">
    <source>
        <dbReference type="ARBA" id="ARBA00023002"/>
    </source>
</evidence>
<dbReference type="InterPro" id="IPR020904">
    <property type="entry name" value="Sc_DH/Rdtase_CS"/>
</dbReference>
<dbReference type="Proteomes" id="UP000297535">
    <property type="component" value="Unassembled WGS sequence"/>
</dbReference>
<dbReference type="Gene3D" id="3.40.50.720">
    <property type="entry name" value="NAD(P)-binding Rossmann-like Domain"/>
    <property type="match status" value="1"/>
</dbReference>
<dbReference type="InterPro" id="IPR002347">
    <property type="entry name" value="SDR_fam"/>
</dbReference>
<evidence type="ECO:0000256" key="1">
    <source>
        <dbReference type="ARBA" id="ARBA00006484"/>
    </source>
</evidence>
<dbReference type="FunFam" id="3.40.50.720:FF:000084">
    <property type="entry name" value="Short-chain dehydrogenase reductase"/>
    <property type="match status" value="1"/>
</dbReference>
<dbReference type="PROSITE" id="PS00061">
    <property type="entry name" value="ADH_SHORT"/>
    <property type="match status" value="1"/>
</dbReference>
<dbReference type="OrthoDB" id="9809287at2"/>
<dbReference type="Pfam" id="PF13561">
    <property type="entry name" value="adh_short_C2"/>
    <property type="match status" value="1"/>
</dbReference>
<dbReference type="PANTHER" id="PTHR48107">
    <property type="entry name" value="NADPH-DEPENDENT ALDEHYDE REDUCTASE-LIKE PROTEIN, CHLOROPLASTIC-RELATED"/>
    <property type="match status" value="1"/>
</dbReference>
<feature type="region of interest" description="Disordered" evidence="3">
    <location>
        <begin position="1"/>
        <end position="46"/>
    </location>
</feature>
<evidence type="ECO:0000256" key="3">
    <source>
        <dbReference type="SAM" id="MobiDB-lite"/>
    </source>
</evidence>
<dbReference type="PRINTS" id="PR00081">
    <property type="entry name" value="GDHRDH"/>
</dbReference>
<evidence type="ECO:0000313" key="5">
    <source>
        <dbReference type="Proteomes" id="UP000297535"/>
    </source>
</evidence>
<organism evidence="4 5">
    <name type="scientific">Methylobacterium nonmethylotrophicum</name>
    <dbReference type="NCBI Taxonomy" id="1141884"/>
    <lineage>
        <taxon>Bacteria</taxon>
        <taxon>Pseudomonadati</taxon>
        <taxon>Pseudomonadota</taxon>
        <taxon>Alphaproteobacteria</taxon>
        <taxon>Hyphomicrobiales</taxon>
        <taxon>Methylobacteriaceae</taxon>
        <taxon>Methylobacterium</taxon>
    </lineage>
</organism>
<dbReference type="GO" id="GO:0016614">
    <property type="term" value="F:oxidoreductase activity, acting on CH-OH group of donors"/>
    <property type="evidence" value="ECO:0007669"/>
    <property type="project" value="UniProtKB-ARBA"/>
</dbReference>
<sequence>MPSDLPDPLTKYPRPPFAGQPQSFPGLTGRMKPEPDHGEDSYRGSGKLTGRAALITGGDSGIGRAVAIAYAREGADVAIAYLPSEQGDAEAVAKWIEKAGRRALLLPGDLKERAYGREIVARTAEAFGRLDVVVNNGAFQQPNQGLDAIDDQVFEDHFRTNVFGSFYVTKAALAHLKPGASVIFTSSVNSKHPMPSLLAYSATKGALSNLVLSLAQLLAEKGVRVNGVLPGPIWTPFIPAGMEEDSVKSFGSQVPFGRPGQPAELASAYVMLASDESSYTSGALVTVAGAMPVL</sequence>
<accession>A0A4Z0NSK1</accession>